<feature type="region of interest" description="Disordered" evidence="1">
    <location>
        <begin position="28"/>
        <end position="91"/>
    </location>
</feature>
<feature type="compositionally biased region" description="Basic and acidic residues" evidence="1">
    <location>
        <begin position="82"/>
        <end position="91"/>
    </location>
</feature>
<feature type="compositionally biased region" description="Basic and acidic residues" evidence="1">
    <location>
        <begin position="645"/>
        <end position="656"/>
    </location>
</feature>
<reference evidence="2 3" key="1">
    <citation type="submission" date="2024-01" db="EMBL/GenBank/DDBJ databases">
        <title>A draft genome for a cacao thread blight-causing isolate of Paramarasmius palmivorus.</title>
        <authorList>
            <person name="Baruah I.K."/>
            <person name="Bukari Y."/>
            <person name="Amoako-Attah I."/>
            <person name="Meinhardt L.W."/>
            <person name="Bailey B.A."/>
            <person name="Cohen S.P."/>
        </authorList>
    </citation>
    <scope>NUCLEOTIDE SEQUENCE [LARGE SCALE GENOMIC DNA]</scope>
    <source>
        <strain evidence="2 3">GH-12</strain>
    </source>
</reference>
<feature type="compositionally biased region" description="Basic and acidic residues" evidence="1">
    <location>
        <begin position="418"/>
        <end position="434"/>
    </location>
</feature>
<feature type="compositionally biased region" description="Basic and acidic residues" evidence="1">
    <location>
        <begin position="456"/>
        <end position="468"/>
    </location>
</feature>
<evidence type="ECO:0008006" key="4">
    <source>
        <dbReference type="Google" id="ProtNLM"/>
    </source>
</evidence>
<gene>
    <name evidence="2" type="ORF">VNI00_017274</name>
</gene>
<feature type="compositionally biased region" description="Polar residues" evidence="1">
    <location>
        <begin position="277"/>
        <end position="305"/>
    </location>
</feature>
<feature type="compositionally biased region" description="Low complexity" evidence="1">
    <location>
        <begin position="520"/>
        <end position="536"/>
    </location>
</feature>
<feature type="region of interest" description="Disordered" evidence="1">
    <location>
        <begin position="414"/>
        <end position="545"/>
    </location>
</feature>
<dbReference type="Proteomes" id="UP001383192">
    <property type="component" value="Unassembled WGS sequence"/>
</dbReference>
<keyword evidence="3" id="KW-1185">Reference proteome</keyword>
<evidence type="ECO:0000313" key="2">
    <source>
        <dbReference type="EMBL" id="KAK7021763.1"/>
    </source>
</evidence>
<protein>
    <recommendedName>
        <fullName evidence="4">Nuclear protein MDM1</fullName>
    </recommendedName>
</protein>
<feature type="compositionally biased region" description="Polar residues" evidence="1">
    <location>
        <begin position="444"/>
        <end position="453"/>
    </location>
</feature>
<evidence type="ECO:0000256" key="1">
    <source>
        <dbReference type="SAM" id="MobiDB-lite"/>
    </source>
</evidence>
<feature type="region of interest" description="Disordered" evidence="1">
    <location>
        <begin position="630"/>
        <end position="692"/>
    </location>
</feature>
<feature type="compositionally biased region" description="Polar residues" evidence="1">
    <location>
        <begin position="481"/>
        <end position="491"/>
    </location>
</feature>
<feature type="region of interest" description="Disordered" evidence="1">
    <location>
        <begin position="217"/>
        <end position="305"/>
    </location>
</feature>
<sequence length="692" mass="77412">MLPRSYSRSQITLAVEGHPLKRRRLESFKSEANLPSSSQSRAIQLSPSPSCSRIPPPSSHELRTFVGAIPPRADSPVPTEPDADHADRADVERDLKRRWGIRVKDYARLPPPMSPRKDKVKQRATDSDERVWEAFFAKDAMGQYEWFMSRGSKEWLILQWEATEVLEESQERDERTEEDVTKMPPPIQQLGEKFLQSSPGPSRSLRPLVRTTHNPLVITCKRRTPSPPSTSSQPVSEQARPQHGLTRQDTQVLKFKPPSTATANPRRGLVRHARSPRTMTSIKTSSNSGCTTPPNSTASTCLQTPNNEEYSKTPLLLSPLFLQREQRRNMRKHGIPGKILHRLREIGWVTEDEARRRWLGCDWDEYHEYAVREETRGNTRKHQDEIGYMGEGEIGYPYYVIWGSVGTGGLGFKKGKRKDSEGGHIKELETAQEKEEPEEELAESQNVHATMSGTIKDLEKEQVSHDQEDAAITQESHDSGYTDTEPDSGNTDLKPEEEHNQNVHATLSGSLSPPPESPREPSSSTSTARSSRLQASPSQKEKKNNPLAPLYFHAIAEDSSLAFNRPPSRDYRRLLGERAGDVWNWLGKWVKYGRPGKAFVNSGFFENGALAGGGIKTQGTVGRGLVRNGTLSSIPGLGNGTLTHPELDKDRMDVDSQPRTPSSPKRLELPPNWLSSLSSLSSRGSDDEILPG</sequence>
<name>A0AAW0B7C2_9AGAR</name>
<evidence type="ECO:0000313" key="3">
    <source>
        <dbReference type="Proteomes" id="UP001383192"/>
    </source>
</evidence>
<accession>A0AAW0B7C2</accession>
<proteinExistence type="predicted"/>
<feature type="compositionally biased region" description="Polar residues" evidence="1">
    <location>
        <begin position="33"/>
        <end position="45"/>
    </location>
</feature>
<dbReference type="EMBL" id="JAYKXP010000163">
    <property type="protein sequence ID" value="KAK7021763.1"/>
    <property type="molecule type" value="Genomic_DNA"/>
</dbReference>
<organism evidence="2 3">
    <name type="scientific">Paramarasmius palmivorus</name>
    <dbReference type="NCBI Taxonomy" id="297713"/>
    <lineage>
        <taxon>Eukaryota</taxon>
        <taxon>Fungi</taxon>
        <taxon>Dikarya</taxon>
        <taxon>Basidiomycota</taxon>
        <taxon>Agaricomycotina</taxon>
        <taxon>Agaricomycetes</taxon>
        <taxon>Agaricomycetidae</taxon>
        <taxon>Agaricales</taxon>
        <taxon>Marasmiineae</taxon>
        <taxon>Marasmiaceae</taxon>
        <taxon>Paramarasmius</taxon>
    </lineage>
</organism>
<dbReference type="AlphaFoldDB" id="A0AAW0B7C2"/>
<comment type="caution">
    <text evidence="2">The sequence shown here is derived from an EMBL/GenBank/DDBJ whole genome shotgun (WGS) entry which is preliminary data.</text>
</comment>